<feature type="compositionally biased region" description="Basic and acidic residues" evidence="1">
    <location>
        <begin position="264"/>
        <end position="275"/>
    </location>
</feature>
<dbReference type="Proteomes" id="UP000009096">
    <property type="component" value="Chromosome 3"/>
</dbReference>
<feature type="compositionally biased region" description="Basic and acidic residues" evidence="1">
    <location>
        <begin position="219"/>
        <end position="240"/>
    </location>
</feature>
<dbReference type="VEuPathDB" id="FungiDB:FVEG_16232"/>
<sequence>MTCLPWFFFSFINSLFRVRREDLDKPDDGAENWSVDGICDAELRAKLNEQIARSLGLEILAEPTPDVAMKDCSLTGSKESRDNDIGESEAIPAAKDDEEEEFVFRLFSKAPPSQKVVLEEDHGPTGDGTFVSGRPLSYYVVKNVSAERKHEYTVAAVSGDQVLARSHVRAWGLEVPRKVTKLAITRKARANEKRAQDEVAQTKRRPGKKQRISLRKRIKEMEERKAAEVKKLAEKEEHVKDKKKRMNRLKKLRKRAKAKGQKQALKEGDADHDSNADLSGSE</sequence>
<dbReference type="EMBL" id="DS022251">
    <property type="protein sequence ID" value="EWG48088.1"/>
    <property type="molecule type" value="Genomic_DNA"/>
</dbReference>
<feature type="compositionally biased region" description="Basic and acidic residues" evidence="1">
    <location>
        <begin position="189"/>
        <end position="201"/>
    </location>
</feature>
<dbReference type="Pfam" id="PF09428">
    <property type="entry name" value="DUF2011"/>
    <property type="match status" value="1"/>
</dbReference>
<gene>
    <name evidence="2" type="ORF">FVEG_16232</name>
</gene>
<dbReference type="OrthoDB" id="5425061at2759"/>
<dbReference type="AlphaFoldDB" id="W7M903"/>
<dbReference type="RefSeq" id="XP_018754279.1">
    <property type="nucleotide sequence ID" value="XM_018905465.1"/>
</dbReference>
<accession>W7M903</accession>
<dbReference type="GeneID" id="30073108"/>
<keyword evidence="3" id="KW-1185">Reference proteome</keyword>
<protein>
    <submittedName>
        <fullName evidence="2">Uncharacterized protein</fullName>
    </submittedName>
</protein>
<proteinExistence type="predicted"/>
<evidence type="ECO:0000313" key="3">
    <source>
        <dbReference type="Proteomes" id="UP000009096"/>
    </source>
</evidence>
<evidence type="ECO:0000256" key="1">
    <source>
        <dbReference type="SAM" id="MobiDB-lite"/>
    </source>
</evidence>
<feature type="compositionally biased region" description="Basic residues" evidence="1">
    <location>
        <begin position="241"/>
        <end position="260"/>
    </location>
</feature>
<name>W7M903_GIBM7</name>
<feature type="compositionally biased region" description="Basic residues" evidence="1">
    <location>
        <begin position="202"/>
        <end position="218"/>
    </location>
</feature>
<dbReference type="KEGG" id="fvr:FVEG_16232"/>
<evidence type="ECO:0000313" key="2">
    <source>
        <dbReference type="EMBL" id="EWG48088.1"/>
    </source>
</evidence>
<feature type="region of interest" description="Disordered" evidence="1">
    <location>
        <begin position="188"/>
        <end position="282"/>
    </location>
</feature>
<organism evidence="2 3">
    <name type="scientific">Gibberella moniliformis (strain M3125 / FGSC 7600)</name>
    <name type="common">Maize ear and stalk rot fungus</name>
    <name type="synonym">Fusarium verticillioides</name>
    <dbReference type="NCBI Taxonomy" id="334819"/>
    <lineage>
        <taxon>Eukaryota</taxon>
        <taxon>Fungi</taxon>
        <taxon>Dikarya</taxon>
        <taxon>Ascomycota</taxon>
        <taxon>Pezizomycotina</taxon>
        <taxon>Sordariomycetes</taxon>
        <taxon>Hypocreomycetidae</taxon>
        <taxon>Hypocreales</taxon>
        <taxon>Nectriaceae</taxon>
        <taxon>Fusarium</taxon>
        <taxon>Fusarium fujikuroi species complex</taxon>
    </lineage>
</organism>
<dbReference type="InterPro" id="IPR018555">
    <property type="entry name" value="C630.06c-like"/>
</dbReference>
<reference evidence="2 3" key="1">
    <citation type="journal article" date="2010" name="Nature">
        <title>Comparative genomics reveals mobile pathogenicity chromosomes in Fusarium.</title>
        <authorList>
            <person name="Ma L.J."/>
            <person name="van der Does H.C."/>
            <person name="Borkovich K.A."/>
            <person name="Coleman J.J."/>
            <person name="Daboussi M.J."/>
            <person name="Di Pietro A."/>
            <person name="Dufresne M."/>
            <person name="Freitag M."/>
            <person name="Grabherr M."/>
            <person name="Henrissat B."/>
            <person name="Houterman P.M."/>
            <person name="Kang S."/>
            <person name="Shim W.B."/>
            <person name="Woloshuk C."/>
            <person name="Xie X."/>
            <person name="Xu J.R."/>
            <person name="Antoniw J."/>
            <person name="Baker S.E."/>
            <person name="Bluhm B.H."/>
            <person name="Breakspear A."/>
            <person name="Brown D.W."/>
            <person name="Butchko R.A."/>
            <person name="Chapman S."/>
            <person name="Coulson R."/>
            <person name="Coutinho P.M."/>
            <person name="Danchin E.G."/>
            <person name="Diener A."/>
            <person name="Gale L.R."/>
            <person name="Gardiner D.M."/>
            <person name="Goff S."/>
            <person name="Hammond-Kosack K.E."/>
            <person name="Hilburn K."/>
            <person name="Hua-Van A."/>
            <person name="Jonkers W."/>
            <person name="Kazan K."/>
            <person name="Kodira C.D."/>
            <person name="Koehrsen M."/>
            <person name="Kumar L."/>
            <person name="Lee Y.H."/>
            <person name="Li L."/>
            <person name="Manners J.M."/>
            <person name="Miranda-Saavedra D."/>
            <person name="Mukherjee M."/>
            <person name="Park G."/>
            <person name="Park J."/>
            <person name="Park S.Y."/>
            <person name="Proctor R.H."/>
            <person name="Regev A."/>
            <person name="Ruiz-Roldan M.C."/>
            <person name="Sain D."/>
            <person name="Sakthikumar S."/>
            <person name="Sykes S."/>
            <person name="Schwartz D.C."/>
            <person name="Turgeon B.G."/>
            <person name="Wapinski I."/>
            <person name="Yoder O."/>
            <person name="Young S."/>
            <person name="Zeng Q."/>
            <person name="Zhou S."/>
            <person name="Galagan J."/>
            <person name="Cuomo C.A."/>
            <person name="Kistler H.C."/>
            <person name="Rep M."/>
        </authorList>
    </citation>
    <scope>NUCLEOTIDE SEQUENCE [LARGE SCALE GENOMIC DNA]</scope>
    <source>
        <strain evidence="3">M3125 / FGSC 7600</strain>
    </source>
</reference>